<dbReference type="EMBL" id="OBEI01000009">
    <property type="protein sequence ID" value="SNZ10155.1"/>
    <property type="molecule type" value="Genomic_DNA"/>
</dbReference>
<dbReference type="SUPFAM" id="SSF53098">
    <property type="entry name" value="Ribonuclease H-like"/>
    <property type="match status" value="1"/>
</dbReference>
<dbReference type="RefSeq" id="WP_097000916.1">
    <property type="nucleotide sequence ID" value="NZ_OBEI01000009.1"/>
</dbReference>
<sequence length="205" mass="24018">MFNLTTDEAVFTVIDLETTGFNPERDYIIEIAAIKFQGNIEIDRFWKLIKPDTEFIPPHITKLTGITNAMVIDQPKIKDVLPDFLRFIDDSIIVAHNAKFDISFLNYNTKLYTGKTIKNPSICTDNLARRILPDIDSKSLEHIAYHFNIPYRQKHRALSDAEVTMKIFEKMLSFLEDYNVNRIIDIIKLSEGKKINYREKRKRYV</sequence>
<evidence type="ECO:0000313" key="5">
    <source>
        <dbReference type="Proteomes" id="UP000219036"/>
    </source>
</evidence>
<keyword evidence="5" id="KW-1185">Reference proteome</keyword>
<reference evidence="5" key="1">
    <citation type="submission" date="2017-09" db="EMBL/GenBank/DDBJ databases">
        <authorList>
            <person name="Varghese N."/>
            <person name="Submissions S."/>
        </authorList>
    </citation>
    <scope>NUCLEOTIDE SEQUENCE [LARGE SCALE GENOMIC DNA]</scope>
    <source>
        <strain evidence="5">DSM 15103</strain>
    </source>
</reference>
<name>A0A285NL22_9AQUI</name>
<dbReference type="InterPro" id="IPR012337">
    <property type="entry name" value="RNaseH-like_sf"/>
</dbReference>
<dbReference type="SMART" id="SM00479">
    <property type="entry name" value="EXOIII"/>
    <property type="match status" value="1"/>
</dbReference>
<evidence type="ECO:0000313" key="4">
    <source>
        <dbReference type="EMBL" id="SNZ10155.1"/>
    </source>
</evidence>
<dbReference type="InterPro" id="IPR036397">
    <property type="entry name" value="RNaseH_sf"/>
</dbReference>
<dbReference type="CDD" id="cd06127">
    <property type="entry name" value="DEDDh"/>
    <property type="match status" value="1"/>
</dbReference>
<proteinExistence type="predicted"/>
<dbReference type="GO" id="GO:0005829">
    <property type="term" value="C:cytosol"/>
    <property type="evidence" value="ECO:0007669"/>
    <property type="project" value="TreeGrafter"/>
</dbReference>
<evidence type="ECO:0000256" key="2">
    <source>
        <dbReference type="ARBA" id="ARBA00026073"/>
    </source>
</evidence>
<dbReference type="NCBIfam" id="TIGR00573">
    <property type="entry name" value="dnaq"/>
    <property type="match status" value="1"/>
</dbReference>
<dbReference type="GO" id="GO:0008408">
    <property type="term" value="F:3'-5' exonuclease activity"/>
    <property type="evidence" value="ECO:0007669"/>
    <property type="project" value="TreeGrafter"/>
</dbReference>
<dbReference type="PANTHER" id="PTHR30231:SF41">
    <property type="entry name" value="DNA POLYMERASE III SUBUNIT EPSILON"/>
    <property type="match status" value="1"/>
</dbReference>
<dbReference type="GO" id="GO:0003677">
    <property type="term" value="F:DNA binding"/>
    <property type="evidence" value="ECO:0007669"/>
    <property type="project" value="InterPro"/>
</dbReference>
<dbReference type="InterPro" id="IPR013520">
    <property type="entry name" value="Ribonucl_H"/>
</dbReference>
<evidence type="ECO:0000256" key="1">
    <source>
        <dbReference type="ARBA" id="ARBA00025483"/>
    </source>
</evidence>
<comment type="function">
    <text evidence="1">DNA polymerase III is a complex, multichain enzyme responsible for most of the replicative synthesis in bacteria. The epsilon subunit contain the editing function and is a proofreading 3'-5' exonuclease.</text>
</comment>
<evidence type="ECO:0000259" key="3">
    <source>
        <dbReference type="SMART" id="SM00479"/>
    </source>
</evidence>
<dbReference type="GO" id="GO:0045004">
    <property type="term" value="P:DNA replication proofreading"/>
    <property type="evidence" value="ECO:0007669"/>
    <property type="project" value="TreeGrafter"/>
</dbReference>
<accession>A0A285NL22</accession>
<dbReference type="GO" id="GO:0003887">
    <property type="term" value="F:DNA-directed DNA polymerase activity"/>
    <property type="evidence" value="ECO:0007669"/>
    <property type="project" value="InterPro"/>
</dbReference>
<dbReference type="Proteomes" id="UP000219036">
    <property type="component" value="Unassembled WGS sequence"/>
</dbReference>
<dbReference type="FunFam" id="3.30.420.10:FF:000045">
    <property type="entry name" value="3'-5' exonuclease DinG"/>
    <property type="match status" value="1"/>
</dbReference>
<organism evidence="4 5">
    <name type="scientific">Persephonella hydrogeniphila</name>
    <dbReference type="NCBI Taxonomy" id="198703"/>
    <lineage>
        <taxon>Bacteria</taxon>
        <taxon>Pseudomonadati</taxon>
        <taxon>Aquificota</taxon>
        <taxon>Aquificia</taxon>
        <taxon>Aquificales</taxon>
        <taxon>Hydrogenothermaceae</taxon>
        <taxon>Persephonella</taxon>
    </lineage>
</organism>
<dbReference type="InterPro" id="IPR006054">
    <property type="entry name" value="DnaQ"/>
</dbReference>
<comment type="subunit">
    <text evidence="2">DNA polymerase III contains a core (composed of alpha, epsilon and theta chains) that associates with a tau subunit. This core dimerizes to form the POLIII' complex. PolIII' associates with the gamma complex (composed of gamma, delta, delta', psi and chi chains) and with the beta chain to form the complete DNA polymerase III complex.</text>
</comment>
<dbReference type="Gene3D" id="3.30.420.10">
    <property type="entry name" value="Ribonuclease H-like superfamily/Ribonuclease H"/>
    <property type="match status" value="1"/>
</dbReference>
<gene>
    <name evidence="4" type="ORF">SAMN06265182_1760</name>
</gene>
<dbReference type="PANTHER" id="PTHR30231">
    <property type="entry name" value="DNA POLYMERASE III SUBUNIT EPSILON"/>
    <property type="match status" value="1"/>
</dbReference>
<dbReference type="OrthoDB" id="9803913at2"/>
<feature type="domain" description="Exonuclease" evidence="3">
    <location>
        <begin position="10"/>
        <end position="177"/>
    </location>
</feature>
<dbReference type="AlphaFoldDB" id="A0A285NL22"/>
<dbReference type="Pfam" id="PF00929">
    <property type="entry name" value="RNase_T"/>
    <property type="match status" value="1"/>
</dbReference>
<protein>
    <submittedName>
        <fullName evidence="4">DNA polymerase-3 subunit epsilon</fullName>
    </submittedName>
</protein>